<feature type="transmembrane region" description="Helical" evidence="1">
    <location>
        <begin position="292"/>
        <end position="312"/>
    </location>
</feature>
<keyword evidence="1" id="KW-0472">Membrane</keyword>
<proteinExistence type="predicted"/>
<reference evidence="2 3" key="1">
    <citation type="submission" date="2019-01" db="EMBL/GenBank/DDBJ databases">
        <authorList>
            <person name="Chen W.-M."/>
        </authorList>
    </citation>
    <scope>NUCLEOTIDE SEQUENCE [LARGE SCALE GENOMIC DNA]</scope>
    <source>
        <strain evidence="2 3">CCP-7</strain>
    </source>
</reference>
<feature type="transmembrane region" description="Helical" evidence="1">
    <location>
        <begin position="372"/>
        <end position="391"/>
    </location>
</feature>
<accession>A0A437M437</accession>
<keyword evidence="1" id="KW-1133">Transmembrane helix</keyword>
<dbReference type="RefSeq" id="WP_127740040.1">
    <property type="nucleotide sequence ID" value="NZ_SACN01000001.1"/>
</dbReference>
<evidence type="ECO:0000313" key="2">
    <source>
        <dbReference type="EMBL" id="RVT92438.1"/>
    </source>
</evidence>
<feature type="transmembrane region" description="Helical" evidence="1">
    <location>
        <begin position="239"/>
        <end position="260"/>
    </location>
</feature>
<name>A0A437M437_9SPHN</name>
<dbReference type="OrthoDB" id="8477220at2"/>
<evidence type="ECO:0000313" key="3">
    <source>
        <dbReference type="Proteomes" id="UP000282971"/>
    </source>
</evidence>
<dbReference type="SUPFAM" id="SSF53448">
    <property type="entry name" value="Nucleotide-diphospho-sugar transferases"/>
    <property type="match status" value="1"/>
</dbReference>
<organism evidence="2 3">
    <name type="scientific">Sphingomonas crocodyli</name>
    <dbReference type="NCBI Taxonomy" id="1979270"/>
    <lineage>
        <taxon>Bacteria</taxon>
        <taxon>Pseudomonadati</taxon>
        <taxon>Pseudomonadota</taxon>
        <taxon>Alphaproteobacteria</taxon>
        <taxon>Sphingomonadales</taxon>
        <taxon>Sphingomonadaceae</taxon>
        <taxon>Sphingomonas</taxon>
    </lineage>
</organism>
<dbReference type="AlphaFoldDB" id="A0A437M437"/>
<gene>
    <name evidence="2" type="ORF">EOD43_00440</name>
</gene>
<comment type="caution">
    <text evidence="2">The sequence shown here is derived from an EMBL/GenBank/DDBJ whole genome shotgun (WGS) entry which is preliminary data.</text>
</comment>
<dbReference type="InterPro" id="IPR029044">
    <property type="entry name" value="Nucleotide-diphossugar_trans"/>
</dbReference>
<dbReference type="Proteomes" id="UP000282971">
    <property type="component" value="Unassembled WGS sequence"/>
</dbReference>
<dbReference type="EMBL" id="SACN01000001">
    <property type="protein sequence ID" value="RVT92438.1"/>
    <property type="molecule type" value="Genomic_DNA"/>
</dbReference>
<keyword evidence="1" id="KW-0812">Transmembrane</keyword>
<keyword evidence="3" id="KW-1185">Reference proteome</keyword>
<evidence type="ECO:0000256" key="1">
    <source>
        <dbReference type="SAM" id="Phobius"/>
    </source>
</evidence>
<sequence length="405" mass="42459">MPLAALIAAQEADDSGQGLRATLPVAGRTLVEYQAALAARAGADMIVILVERMPGELARAVQRLRNEGAAVVVARSIADAVDRFDPDARILLIADGCVADDAAVEALAAAPTPALMVVPDQPEHALLERLDADARWAGFALIDGARLHATHAMLGDWDLVSTVLRRAAQEDATRIEGDAEGEIVPLIAVEPKALAPVERALMARGRRDGAGWVARYVHRLLIAPIASPLAARGVKPMPIAIGSVVAAWLAPLLAAFGFFWPAAVLLPVATAAFAVARAVGTIWAPELPARRLLIAARHAAALTVLAMLALMLVKTLGWGWAIVALAIPAGLAGLDRARPIEAALDSGERPVWLASGDALIWLLPPLAVLAGWPWTVAALALYALGSFVIRFDALARRAIPRLAAS</sequence>
<protein>
    <submittedName>
        <fullName evidence="2">Uncharacterized protein</fullName>
    </submittedName>
</protein>